<dbReference type="PROSITE" id="PS50096">
    <property type="entry name" value="IQ"/>
    <property type="match status" value="1"/>
</dbReference>
<feature type="compositionally biased region" description="Low complexity" evidence="3">
    <location>
        <begin position="367"/>
        <end position="376"/>
    </location>
</feature>
<dbReference type="SMART" id="SM00015">
    <property type="entry name" value="IQ"/>
    <property type="match status" value="2"/>
</dbReference>
<evidence type="ECO:0000313" key="4">
    <source>
        <dbReference type="EMBL" id="KAK9748590.1"/>
    </source>
</evidence>
<dbReference type="AlphaFoldDB" id="A0AAW1MQL5"/>
<feature type="compositionally biased region" description="Polar residues" evidence="3">
    <location>
        <begin position="663"/>
        <end position="691"/>
    </location>
</feature>
<feature type="compositionally biased region" description="Polar residues" evidence="3">
    <location>
        <begin position="710"/>
        <end position="724"/>
    </location>
</feature>
<evidence type="ECO:0000313" key="5">
    <source>
        <dbReference type="Proteomes" id="UP001443914"/>
    </source>
</evidence>
<feature type="region of interest" description="Disordered" evidence="3">
    <location>
        <begin position="503"/>
        <end position="531"/>
    </location>
</feature>
<dbReference type="EMBL" id="JBDFQZ010000002">
    <property type="protein sequence ID" value="KAK9748590.1"/>
    <property type="molecule type" value="Genomic_DNA"/>
</dbReference>
<feature type="compositionally biased region" description="Low complexity" evidence="3">
    <location>
        <begin position="823"/>
        <end position="839"/>
    </location>
</feature>
<keyword evidence="5" id="KW-1185">Reference proteome</keyword>
<accession>A0AAW1MQL5</accession>
<dbReference type="Pfam" id="PF00612">
    <property type="entry name" value="IQ"/>
    <property type="match status" value="1"/>
</dbReference>
<evidence type="ECO:0008006" key="6">
    <source>
        <dbReference type="Google" id="ProtNLM"/>
    </source>
</evidence>
<dbReference type="PANTHER" id="PTHR32295:SF154">
    <property type="entry name" value="PROTEIN IQ-DOMAIN 32"/>
    <property type="match status" value="1"/>
</dbReference>
<organism evidence="4 5">
    <name type="scientific">Saponaria officinalis</name>
    <name type="common">Common soapwort</name>
    <name type="synonym">Lychnis saponaria</name>
    <dbReference type="NCBI Taxonomy" id="3572"/>
    <lineage>
        <taxon>Eukaryota</taxon>
        <taxon>Viridiplantae</taxon>
        <taxon>Streptophyta</taxon>
        <taxon>Embryophyta</taxon>
        <taxon>Tracheophyta</taxon>
        <taxon>Spermatophyta</taxon>
        <taxon>Magnoliopsida</taxon>
        <taxon>eudicotyledons</taxon>
        <taxon>Gunneridae</taxon>
        <taxon>Pentapetalae</taxon>
        <taxon>Caryophyllales</taxon>
        <taxon>Caryophyllaceae</taxon>
        <taxon>Caryophylleae</taxon>
        <taxon>Saponaria</taxon>
    </lineage>
</organism>
<feature type="compositionally biased region" description="Polar residues" evidence="3">
    <location>
        <begin position="519"/>
        <end position="531"/>
    </location>
</feature>
<evidence type="ECO:0000256" key="3">
    <source>
        <dbReference type="SAM" id="MobiDB-lite"/>
    </source>
</evidence>
<evidence type="ECO:0000256" key="2">
    <source>
        <dbReference type="ARBA" id="ARBA00024341"/>
    </source>
</evidence>
<evidence type="ECO:0000256" key="1">
    <source>
        <dbReference type="ARBA" id="ARBA00022860"/>
    </source>
</evidence>
<comment type="similarity">
    <text evidence="2">Belongs to the IQD family.</text>
</comment>
<sequence length="847" mass="90383">MVKSSCLKMMACGGGDTAAADDDVVVDHHTLASAASQTKASGDKRGWSFRKKAGRHRVLGNNIPSQATTVADKDFPQVVSTDFQPPVKATRADEKPQLPEPVDKVGDASALAYDGESKTSVGLIASANDCSVACEKPKVSQVLVDSDNDSNLSEADDTVVILEHGDFEPSADSGILAELVVSKAESDQTMKPETLNSTIALEDGNDALALVDEHVAIIAQASIRAFLAQQRFLQLKNVVMLQSVIRGHLVRRNAVETFHCIRGIAKVQALVRAQSSKTLDRDDKKCEGQFSTAKLLKNSFARQLLESTPKPKSVNARCDPLSPNSAWGWLERWMSAASEVGQKTEPIEELKSGSQAEAHDSHADVELSSTSLSGSSVSGVIVDEMAKPSENEGNPDEDFVDSQSSFPIFVEKQESDQQMTVEVNEDVNSIKMAAIESVISVSQVDPVSLVDEDAADIQQPKLSSKRSASEELNGEVKKLSCGSRNVTDSAIIVAQTNVEGPTSFANPISSPHQVGAENPSDTSSYLEETNSKISEPSVVGVNQQNVVAGSECGTELSVTSTLDSPDRCEIEDAQPVPEVKILETSIDDIDENKEGQVCKPHISDLPSEVTSVTPDTGGEQKAESEMKASDELQGIDAGVMETKEEDTCLEHVTGLQAEKSPPRSHTSMPESQGTPSSQVPESQGTPSSQVSVKDKRNRIGKSGSEKKQRTSLSVGKRSPSNPNLDSGARTSVEHLPKDHKNGKRNSFGSTRSDIDQEPRDSNSNSHSSSVPSYMQATKSAKAKAHSPRSSPDLNDKKRQSLPGAGAAAAAVAGRQGSPRVQRSASEAAAPSPKPNASRPPNERKWQR</sequence>
<comment type="caution">
    <text evidence="4">The sequence shown here is derived from an EMBL/GenBank/DDBJ whole genome shotgun (WGS) entry which is preliminary data.</text>
</comment>
<feature type="region of interest" description="Disordered" evidence="3">
    <location>
        <begin position="600"/>
        <end position="847"/>
    </location>
</feature>
<reference evidence="4" key="1">
    <citation type="submission" date="2024-03" db="EMBL/GenBank/DDBJ databases">
        <title>WGS assembly of Saponaria officinalis var. Norfolk2.</title>
        <authorList>
            <person name="Jenkins J."/>
            <person name="Shu S."/>
            <person name="Grimwood J."/>
            <person name="Barry K."/>
            <person name="Goodstein D."/>
            <person name="Schmutz J."/>
            <person name="Leebens-Mack J."/>
            <person name="Osbourn A."/>
        </authorList>
    </citation>
    <scope>NUCLEOTIDE SEQUENCE [LARGE SCALE GENOMIC DNA]</scope>
    <source>
        <strain evidence="4">JIC</strain>
    </source>
</reference>
<feature type="compositionally biased region" description="Low complexity" evidence="3">
    <location>
        <begin position="803"/>
        <end position="813"/>
    </location>
</feature>
<dbReference type="PANTHER" id="PTHR32295">
    <property type="entry name" value="IQ-DOMAIN 5-RELATED"/>
    <property type="match status" value="1"/>
</dbReference>
<feature type="region of interest" description="Disordered" evidence="3">
    <location>
        <begin position="341"/>
        <end position="376"/>
    </location>
</feature>
<keyword evidence="1" id="KW-0112">Calmodulin-binding</keyword>
<name>A0AAW1MQL5_SAPOF</name>
<dbReference type="Proteomes" id="UP001443914">
    <property type="component" value="Unassembled WGS sequence"/>
</dbReference>
<feature type="compositionally biased region" description="Basic and acidic residues" evidence="3">
    <location>
        <begin position="618"/>
        <end position="630"/>
    </location>
</feature>
<dbReference type="InterPro" id="IPR000048">
    <property type="entry name" value="IQ_motif_EF-hand-BS"/>
</dbReference>
<gene>
    <name evidence="4" type="ORF">RND81_02G068900</name>
</gene>
<protein>
    <recommendedName>
        <fullName evidence="6">DUF4005 domain-containing protein</fullName>
    </recommendedName>
</protein>
<dbReference type="GO" id="GO:0005516">
    <property type="term" value="F:calmodulin binding"/>
    <property type="evidence" value="ECO:0007669"/>
    <property type="project" value="UniProtKB-KW"/>
</dbReference>
<feature type="compositionally biased region" description="Basic and acidic residues" evidence="3">
    <location>
        <begin position="345"/>
        <end position="365"/>
    </location>
</feature>
<proteinExistence type="inferred from homology"/>
<feature type="compositionally biased region" description="Polar residues" evidence="3">
    <location>
        <begin position="503"/>
        <end position="512"/>
    </location>
</feature>
<dbReference type="Gene3D" id="1.20.5.190">
    <property type="match status" value="1"/>
</dbReference>